<dbReference type="PANTHER" id="PTHR11986:SF113">
    <property type="entry name" value="SUCCINYLORNITHINE TRANSAMINASE"/>
    <property type="match status" value="1"/>
</dbReference>
<dbReference type="EMBL" id="UGLW01000003">
    <property type="protein sequence ID" value="STU83015.1"/>
    <property type="molecule type" value="Genomic_DNA"/>
</dbReference>
<accession>A0A377ZU75</accession>
<dbReference type="InterPro" id="IPR050103">
    <property type="entry name" value="Class-III_PLP-dep_AT"/>
</dbReference>
<dbReference type="InterPro" id="IPR015424">
    <property type="entry name" value="PyrdxlP-dep_Trfase"/>
</dbReference>
<dbReference type="EC" id="2.6.1.11" evidence="3"/>
<dbReference type="GO" id="GO:0042802">
    <property type="term" value="F:identical protein binding"/>
    <property type="evidence" value="ECO:0007669"/>
    <property type="project" value="TreeGrafter"/>
</dbReference>
<dbReference type="Pfam" id="PF00202">
    <property type="entry name" value="Aminotran_3"/>
    <property type="match status" value="1"/>
</dbReference>
<dbReference type="Proteomes" id="UP000254487">
    <property type="component" value="Unassembled WGS sequence"/>
</dbReference>
<evidence type="ECO:0000256" key="2">
    <source>
        <dbReference type="ARBA" id="ARBA00022576"/>
    </source>
</evidence>
<evidence type="ECO:0000313" key="3">
    <source>
        <dbReference type="EMBL" id="STU83015.1"/>
    </source>
</evidence>
<dbReference type="GO" id="GO:0030170">
    <property type="term" value="F:pyridoxal phosphate binding"/>
    <property type="evidence" value="ECO:0007669"/>
    <property type="project" value="InterPro"/>
</dbReference>
<dbReference type="Gene3D" id="3.90.1150.10">
    <property type="entry name" value="Aspartate Aminotransferase, domain 1"/>
    <property type="match status" value="1"/>
</dbReference>
<organism evidence="3 4">
    <name type="scientific">Klebsiella pneumoniae subsp. ozaenae</name>
    <dbReference type="NCBI Taxonomy" id="574"/>
    <lineage>
        <taxon>Bacteria</taxon>
        <taxon>Pseudomonadati</taxon>
        <taxon>Pseudomonadota</taxon>
        <taxon>Gammaproteobacteria</taxon>
        <taxon>Enterobacterales</taxon>
        <taxon>Enterobacteriaceae</taxon>
        <taxon>Klebsiella/Raoultella group</taxon>
        <taxon>Klebsiella</taxon>
        <taxon>Klebsiella pneumoniae complex</taxon>
    </lineage>
</organism>
<gene>
    <name evidence="3" type="primary">argD_2</name>
    <name evidence="3" type="ORF">NCTC10313_03923</name>
</gene>
<dbReference type="SUPFAM" id="SSF53383">
    <property type="entry name" value="PLP-dependent transferases"/>
    <property type="match status" value="1"/>
</dbReference>
<evidence type="ECO:0000313" key="4">
    <source>
        <dbReference type="Proteomes" id="UP000254487"/>
    </source>
</evidence>
<protein>
    <submittedName>
        <fullName evidence="3">Bifunctional succinylornithine transaminase/acetylornithine transaminase</fullName>
        <ecNumber evidence="3">2.6.1.11</ecNumber>
    </submittedName>
</protein>
<evidence type="ECO:0000256" key="1">
    <source>
        <dbReference type="ARBA" id="ARBA00001933"/>
    </source>
</evidence>
<dbReference type="PANTHER" id="PTHR11986">
    <property type="entry name" value="AMINOTRANSFERASE CLASS III"/>
    <property type="match status" value="1"/>
</dbReference>
<sequence length="107" mass="11175">MLAHLDAPLLAGVGERHALIVDQLNAISARYDAFSAVRGTGLLIGAELAGPLRGKAKTLTNLAAEEGLIALIAGPDVLRFAPALNIPLADIAEAFVRLDRAVARLTR</sequence>
<keyword evidence="3" id="KW-0808">Transferase</keyword>
<dbReference type="InterPro" id="IPR015422">
    <property type="entry name" value="PyrdxlP-dep_Trfase_small"/>
</dbReference>
<dbReference type="GO" id="GO:0003992">
    <property type="term" value="F:N2-acetyl-L-ornithine:2-oxoglutarate 5-aminotransferase activity"/>
    <property type="evidence" value="ECO:0007669"/>
    <property type="project" value="UniProtKB-EC"/>
</dbReference>
<dbReference type="AlphaFoldDB" id="A0A377ZU75"/>
<name>A0A377ZU75_KLEPO</name>
<proteinExistence type="predicted"/>
<dbReference type="InterPro" id="IPR005814">
    <property type="entry name" value="Aminotrans_3"/>
</dbReference>
<comment type="cofactor">
    <cofactor evidence="1">
        <name>pyridoxal 5'-phosphate</name>
        <dbReference type="ChEBI" id="CHEBI:597326"/>
    </cofactor>
</comment>
<reference evidence="3 4" key="1">
    <citation type="submission" date="2018-06" db="EMBL/GenBank/DDBJ databases">
        <authorList>
            <consortium name="Pathogen Informatics"/>
            <person name="Doyle S."/>
        </authorList>
    </citation>
    <scope>NUCLEOTIDE SEQUENCE [LARGE SCALE GENOMIC DNA]</scope>
    <source>
        <strain evidence="3 4">NCTC10313</strain>
    </source>
</reference>
<keyword evidence="2 3" id="KW-0032">Aminotransferase</keyword>